<sequence length="409" mass="43057">MPTLPRRASAPLFLALLLALTPFWAGCDSGETDPPENLNILFGVSINRLFSEPSAAEIDAVRADWASRSPEAANGTVVAQADVDDATVYVVSHTMSEGPGAPFTHYGVVRVPDGVGDDAPVLVVHHGGDSGFSIATGGGYTTGNASLEVMADIFPTLFSTTVQVVPVYRSEPILAGVGGLAATYTSGGNESPWDYDVDDSIALLSVALDLFADETDEDNIGALGYSRGANVALLHQIRDDRIDAVTEYYGPSDFYNPVAETLAAGLLSGDPRAVGLPGGTFLREQLLLPLQGASGAYDADADYAGARLEVVRRSASLFKSDLMNVQIHHHTLDPVVPYAFSQAFDARSGSVSGGYEFNTYTNALPAGVLSPHAPRAMPESLPATEAWFSTYIGAGLPTVTERDAEPILF</sequence>
<comment type="caution">
    <text evidence="2">The sequence shown here is derived from an EMBL/GenBank/DDBJ whole genome shotgun (WGS) entry which is preliminary data.</text>
</comment>
<feature type="signal peptide" evidence="1">
    <location>
        <begin position="1"/>
        <end position="25"/>
    </location>
</feature>
<keyword evidence="1" id="KW-0732">Signal</keyword>
<evidence type="ECO:0000313" key="3">
    <source>
        <dbReference type="Proteomes" id="UP000216446"/>
    </source>
</evidence>
<dbReference type="Proteomes" id="UP000216446">
    <property type="component" value="Unassembled WGS sequence"/>
</dbReference>
<reference evidence="2 3" key="1">
    <citation type="submission" date="2016-11" db="EMBL/GenBank/DDBJ databases">
        <title>Study of marine rhodopsin-containing bacteria.</title>
        <authorList>
            <person name="Yoshizawa S."/>
            <person name="Kumagai Y."/>
            <person name="Kogure K."/>
        </authorList>
    </citation>
    <scope>NUCLEOTIDE SEQUENCE [LARGE SCALE GENOMIC DNA]</scope>
    <source>
        <strain evidence="2 3">SG-29</strain>
    </source>
</reference>
<organism evidence="2 3">
    <name type="scientific">Rubricoccus marinus</name>
    <dbReference type="NCBI Taxonomy" id="716817"/>
    <lineage>
        <taxon>Bacteria</taxon>
        <taxon>Pseudomonadati</taxon>
        <taxon>Rhodothermota</taxon>
        <taxon>Rhodothermia</taxon>
        <taxon>Rhodothermales</taxon>
        <taxon>Rubricoccaceae</taxon>
        <taxon>Rubricoccus</taxon>
    </lineage>
</organism>
<dbReference type="SUPFAM" id="SSF53474">
    <property type="entry name" value="alpha/beta-Hydrolases"/>
    <property type="match status" value="1"/>
</dbReference>
<name>A0A259U273_9BACT</name>
<evidence type="ECO:0000313" key="2">
    <source>
        <dbReference type="EMBL" id="OZC04153.1"/>
    </source>
</evidence>
<evidence type="ECO:0000256" key="1">
    <source>
        <dbReference type="SAM" id="SignalP"/>
    </source>
</evidence>
<evidence type="ECO:0008006" key="4">
    <source>
        <dbReference type="Google" id="ProtNLM"/>
    </source>
</evidence>
<dbReference type="AlphaFoldDB" id="A0A259U273"/>
<dbReference type="OrthoDB" id="9809549at2"/>
<dbReference type="InParanoid" id="A0A259U273"/>
<protein>
    <recommendedName>
        <fullName evidence="4">Peptidase S9 prolyl oligopeptidase catalytic domain-containing protein</fullName>
    </recommendedName>
</protein>
<dbReference type="Gene3D" id="3.40.50.1820">
    <property type="entry name" value="alpha/beta hydrolase"/>
    <property type="match status" value="1"/>
</dbReference>
<feature type="chain" id="PRO_5013125091" description="Peptidase S9 prolyl oligopeptidase catalytic domain-containing protein" evidence="1">
    <location>
        <begin position="26"/>
        <end position="409"/>
    </location>
</feature>
<gene>
    <name evidence="2" type="ORF">BSZ36_14885</name>
</gene>
<dbReference type="PROSITE" id="PS51257">
    <property type="entry name" value="PROKAR_LIPOPROTEIN"/>
    <property type="match status" value="1"/>
</dbReference>
<keyword evidence="3" id="KW-1185">Reference proteome</keyword>
<dbReference type="RefSeq" id="WP_094550310.1">
    <property type="nucleotide sequence ID" value="NZ_MQWB01000001.1"/>
</dbReference>
<accession>A0A259U273</accession>
<proteinExistence type="predicted"/>
<dbReference type="InterPro" id="IPR029058">
    <property type="entry name" value="AB_hydrolase_fold"/>
</dbReference>
<dbReference type="EMBL" id="MQWB01000001">
    <property type="protein sequence ID" value="OZC04153.1"/>
    <property type="molecule type" value="Genomic_DNA"/>
</dbReference>